<evidence type="ECO:0000256" key="6">
    <source>
        <dbReference type="SAM" id="MobiDB-lite"/>
    </source>
</evidence>
<comment type="similarity">
    <text evidence="5">Belongs to the peptidase S1 family. CLIP subfamily.</text>
</comment>
<dbReference type="AlphaFoldDB" id="A0A2M4ALF3"/>
<feature type="compositionally biased region" description="Polar residues" evidence="6">
    <location>
        <begin position="275"/>
        <end position="305"/>
    </location>
</feature>
<reference evidence="9" key="1">
    <citation type="submission" date="2018-01" db="EMBL/GenBank/DDBJ databases">
        <title>An insight into the sialome of Amazonian anophelines.</title>
        <authorList>
            <person name="Ribeiro J.M."/>
            <person name="Scarpassa V."/>
            <person name="Calvo E."/>
        </authorList>
    </citation>
    <scope>NUCLEOTIDE SEQUENCE</scope>
    <source>
        <tissue evidence="9">Salivary glands</tissue>
    </source>
</reference>
<evidence type="ECO:0000256" key="4">
    <source>
        <dbReference type="ARBA" id="ARBA00023157"/>
    </source>
</evidence>
<dbReference type="SMART" id="SM00020">
    <property type="entry name" value="Tryp_SPc"/>
    <property type="match status" value="1"/>
</dbReference>
<dbReference type="InterPro" id="IPR050430">
    <property type="entry name" value="Peptidase_S1"/>
</dbReference>
<feature type="chain" id="PRO_5014798560" evidence="7">
    <location>
        <begin position="24"/>
        <end position="318"/>
    </location>
</feature>
<dbReference type="GO" id="GO:0004252">
    <property type="term" value="F:serine-type endopeptidase activity"/>
    <property type="evidence" value="ECO:0007669"/>
    <property type="project" value="InterPro"/>
</dbReference>
<dbReference type="SUPFAM" id="SSF50494">
    <property type="entry name" value="Trypsin-like serine proteases"/>
    <property type="match status" value="1"/>
</dbReference>
<evidence type="ECO:0000256" key="2">
    <source>
        <dbReference type="ARBA" id="ARBA00022801"/>
    </source>
</evidence>
<name>A0A2M4ALF3_9DIPT</name>
<dbReference type="PANTHER" id="PTHR24276:SF96">
    <property type="entry name" value="PEPTIDASE S1 DOMAIN-CONTAINING PROTEIN"/>
    <property type="match status" value="1"/>
</dbReference>
<accession>A0A2M4ALF3</accession>
<organism evidence="9">
    <name type="scientific">Anopheles triannulatus</name>
    <dbReference type="NCBI Taxonomy" id="58253"/>
    <lineage>
        <taxon>Eukaryota</taxon>
        <taxon>Metazoa</taxon>
        <taxon>Ecdysozoa</taxon>
        <taxon>Arthropoda</taxon>
        <taxon>Hexapoda</taxon>
        <taxon>Insecta</taxon>
        <taxon>Pterygota</taxon>
        <taxon>Neoptera</taxon>
        <taxon>Endopterygota</taxon>
        <taxon>Diptera</taxon>
        <taxon>Nematocera</taxon>
        <taxon>Culicoidea</taxon>
        <taxon>Culicidae</taxon>
        <taxon>Anophelinae</taxon>
        <taxon>Anopheles</taxon>
    </lineage>
</organism>
<dbReference type="Gene3D" id="2.40.10.10">
    <property type="entry name" value="Trypsin-like serine proteases"/>
    <property type="match status" value="1"/>
</dbReference>
<dbReference type="InterPro" id="IPR043504">
    <property type="entry name" value="Peptidase_S1_PA_chymotrypsin"/>
</dbReference>
<evidence type="ECO:0000256" key="3">
    <source>
        <dbReference type="ARBA" id="ARBA00022825"/>
    </source>
</evidence>
<evidence type="ECO:0000256" key="7">
    <source>
        <dbReference type="SAM" id="SignalP"/>
    </source>
</evidence>
<dbReference type="Pfam" id="PF00089">
    <property type="entry name" value="Trypsin"/>
    <property type="match status" value="1"/>
</dbReference>
<evidence type="ECO:0000256" key="5">
    <source>
        <dbReference type="ARBA" id="ARBA00024195"/>
    </source>
</evidence>
<proteinExistence type="inferred from homology"/>
<dbReference type="PROSITE" id="PS50240">
    <property type="entry name" value="TRYPSIN_DOM"/>
    <property type="match status" value="1"/>
</dbReference>
<feature type="signal peptide" evidence="7">
    <location>
        <begin position="1"/>
        <end position="23"/>
    </location>
</feature>
<keyword evidence="7" id="KW-0732">Signal</keyword>
<evidence type="ECO:0000313" key="9">
    <source>
        <dbReference type="EMBL" id="MBW41615.1"/>
    </source>
</evidence>
<feature type="domain" description="Peptidase S1" evidence="8">
    <location>
        <begin position="53"/>
        <end position="266"/>
    </location>
</feature>
<dbReference type="InterPro" id="IPR009003">
    <property type="entry name" value="Peptidase_S1_PA"/>
</dbReference>
<dbReference type="PANTHER" id="PTHR24276">
    <property type="entry name" value="POLYSERASE-RELATED"/>
    <property type="match status" value="1"/>
</dbReference>
<keyword evidence="2" id="KW-0378">Hydrolase</keyword>
<keyword evidence="4" id="KW-1015">Disulfide bond</keyword>
<dbReference type="EMBL" id="GGFK01008294">
    <property type="protein sequence ID" value="MBW41615.1"/>
    <property type="molecule type" value="Transcribed_RNA"/>
</dbReference>
<sequence length="318" mass="33444">MKKQSARLILLVLVLWSAHLAKAQQEEDGDVVSADSPEDGRPNGSDSNKNGRIYNGIDAAIANTPYLGMFTVPNKGGDFYFGGAIISNTQILTSASALKRINRIPEMAGVFLAEKDSTVIYSGVLAKSFETHSGFDSGTLANDVAVLTVDGTLAGQNVQPIAIATTEIAVSTTNRTKCVMAGWGQTLADFDGTVDQVEYELMTDQECAAYGTNPPSIMCAKPIKGFGCQLDGGAPLVCNGQLYGILTDQSSCSTSNPPKYQKFAKLPVITIPGNTATQPASNATQPASNATQPISNATQPISNATLPKAPRKNYLSCP</sequence>
<keyword evidence="1" id="KW-0645">Protease</keyword>
<feature type="region of interest" description="Disordered" evidence="6">
    <location>
        <begin position="27"/>
        <end position="51"/>
    </location>
</feature>
<feature type="region of interest" description="Disordered" evidence="6">
    <location>
        <begin position="275"/>
        <end position="318"/>
    </location>
</feature>
<keyword evidence="3" id="KW-0720">Serine protease</keyword>
<dbReference type="GO" id="GO:0006508">
    <property type="term" value="P:proteolysis"/>
    <property type="evidence" value="ECO:0007669"/>
    <property type="project" value="UniProtKB-KW"/>
</dbReference>
<protein>
    <submittedName>
        <fullName evidence="9">Putative trypsin</fullName>
    </submittedName>
</protein>
<evidence type="ECO:0000256" key="1">
    <source>
        <dbReference type="ARBA" id="ARBA00022670"/>
    </source>
</evidence>
<dbReference type="InterPro" id="IPR001254">
    <property type="entry name" value="Trypsin_dom"/>
</dbReference>
<evidence type="ECO:0000259" key="8">
    <source>
        <dbReference type="PROSITE" id="PS50240"/>
    </source>
</evidence>